<organism evidence="2 3">
    <name type="scientific">Chitinophaga hostae</name>
    <dbReference type="NCBI Taxonomy" id="2831022"/>
    <lineage>
        <taxon>Bacteria</taxon>
        <taxon>Pseudomonadati</taxon>
        <taxon>Bacteroidota</taxon>
        <taxon>Chitinophagia</taxon>
        <taxon>Chitinophagales</taxon>
        <taxon>Chitinophagaceae</taxon>
        <taxon>Chitinophaga</taxon>
    </lineage>
</organism>
<keyword evidence="1" id="KW-0812">Transmembrane</keyword>
<proteinExistence type="predicted"/>
<dbReference type="Proteomes" id="UP000676386">
    <property type="component" value="Unassembled WGS sequence"/>
</dbReference>
<keyword evidence="1" id="KW-1133">Transmembrane helix</keyword>
<feature type="transmembrane region" description="Helical" evidence="1">
    <location>
        <begin position="380"/>
        <end position="395"/>
    </location>
</feature>
<feature type="transmembrane region" description="Helical" evidence="1">
    <location>
        <begin position="164"/>
        <end position="184"/>
    </location>
</feature>
<evidence type="ECO:0000313" key="3">
    <source>
        <dbReference type="Proteomes" id="UP000676386"/>
    </source>
</evidence>
<feature type="transmembrane region" description="Helical" evidence="1">
    <location>
        <begin position="333"/>
        <end position="351"/>
    </location>
</feature>
<feature type="transmembrane region" description="Helical" evidence="1">
    <location>
        <begin position="231"/>
        <end position="248"/>
    </location>
</feature>
<comment type="caution">
    <text evidence="2">The sequence shown here is derived from an EMBL/GenBank/DDBJ whole genome shotgun (WGS) entry which is preliminary data.</text>
</comment>
<protein>
    <recommendedName>
        <fullName evidence="4">O-Antigen ligase</fullName>
    </recommendedName>
</protein>
<name>A0ABS5J0B5_9BACT</name>
<evidence type="ECO:0000313" key="2">
    <source>
        <dbReference type="EMBL" id="MBS0028555.1"/>
    </source>
</evidence>
<dbReference type="EMBL" id="JAGTXB010000006">
    <property type="protein sequence ID" value="MBS0028555.1"/>
    <property type="molecule type" value="Genomic_DNA"/>
</dbReference>
<feature type="transmembrane region" description="Helical" evidence="1">
    <location>
        <begin position="65"/>
        <end position="84"/>
    </location>
</feature>
<evidence type="ECO:0000256" key="1">
    <source>
        <dbReference type="SAM" id="Phobius"/>
    </source>
</evidence>
<keyword evidence="1" id="KW-0472">Membrane</keyword>
<feature type="transmembrane region" description="Helical" evidence="1">
    <location>
        <begin position="41"/>
        <end position="58"/>
    </location>
</feature>
<feature type="transmembrane region" description="Helical" evidence="1">
    <location>
        <begin position="132"/>
        <end position="152"/>
    </location>
</feature>
<gene>
    <name evidence="2" type="ORF">KE626_14635</name>
</gene>
<feature type="transmembrane region" description="Helical" evidence="1">
    <location>
        <begin position="196"/>
        <end position="225"/>
    </location>
</feature>
<feature type="transmembrane region" description="Helical" evidence="1">
    <location>
        <begin position="9"/>
        <end position="29"/>
    </location>
</feature>
<accession>A0ABS5J0B5</accession>
<feature type="transmembrane region" description="Helical" evidence="1">
    <location>
        <begin position="90"/>
        <end position="111"/>
    </location>
</feature>
<reference evidence="2 3" key="1">
    <citation type="submission" date="2021-04" db="EMBL/GenBank/DDBJ databases">
        <title>Chitinophaga sp. nov., isolated from the rhizosphere soil.</title>
        <authorList>
            <person name="He S."/>
        </authorList>
    </citation>
    <scope>NUCLEOTIDE SEQUENCE [LARGE SCALE GENOMIC DNA]</scope>
    <source>
        <strain evidence="2 3">2R12</strain>
    </source>
</reference>
<evidence type="ECO:0008006" key="4">
    <source>
        <dbReference type="Google" id="ProtNLM"/>
    </source>
</evidence>
<keyword evidence="3" id="KW-1185">Reference proteome</keyword>
<sequence length="409" mass="46368">MGGHALNRFFLFILVIMVPIFDSLTGLLVRGDTLSSGGIGTPSQLIRFALIGLSIVIIQSRQRYTILLIASLYLISMETAAFVAHQSIKGLLIGLVFSYKFVYAAFIFFALDKIFTKEDYTEQDILLLIYKFTWFLCVVFLIGNLLAIKTGISGSFFRSQGLFSSGNGLGVLIGVLSLLLRYGFQKGFLTETIHKMVYWLSLICLVLIATKASVIFLMVNLIFAVGKLPAIFRYIFLIIFISVVWIYWTPISNALQIAFELIIFRFEHKSSWLGFILSGREDYLDKAFSSFNRSSFLLLRTVFGAGSFLSYELPGELSLNYKMLEMDSFDTFFFYGLLGLVLYFALIFYCTRMAFRQSRILGWCSVTLFAHSVFAGHTLYNGLSATGIVFILLIIKHSKKRRQYELALQ</sequence>
<dbReference type="RefSeq" id="WP_211973657.1">
    <property type="nucleotide sequence ID" value="NZ_CBFHAM010000039.1"/>
</dbReference>